<evidence type="ECO:0000256" key="1">
    <source>
        <dbReference type="SAM" id="Phobius"/>
    </source>
</evidence>
<organism evidence="2 3">
    <name type="scientific">Pocillopora meandrina</name>
    <dbReference type="NCBI Taxonomy" id="46732"/>
    <lineage>
        <taxon>Eukaryota</taxon>
        <taxon>Metazoa</taxon>
        <taxon>Cnidaria</taxon>
        <taxon>Anthozoa</taxon>
        <taxon>Hexacorallia</taxon>
        <taxon>Scleractinia</taxon>
        <taxon>Astrocoeniina</taxon>
        <taxon>Pocilloporidae</taxon>
        <taxon>Pocillopora</taxon>
    </lineage>
</organism>
<accession>A0AAU9XB51</accession>
<evidence type="ECO:0000313" key="3">
    <source>
        <dbReference type="Proteomes" id="UP001159428"/>
    </source>
</evidence>
<gene>
    <name evidence="2" type="ORF">PMEA_00019581</name>
</gene>
<proteinExistence type="predicted"/>
<dbReference type="Proteomes" id="UP001159428">
    <property type="component" value="Unassembled WGS sequence"/>
</dbReference>
<protein>
    <submittedName>
        <fullName evidence="2">Uncharacterized protein</fullName>
    </submittedName>
</protein>
<reference evidence="2 3" key="1">
    <citation type="submission" date="2022-05" db="EMBL/GenBank/DDBJ databases">
        <authorList>
            <consortium name="Genoscope - CEA"/>
            <person name="William W."/>
        </authorList>
    </citation>
    <scope>NUCLEOTIDE SEQUENCE [LARGE SCALE GENOMIC DNA]</scope>
</reference>
<keyword evidence="3" id="KW-1185">Reference proteome</keyword>
<keyword evidence="1" id="KW-0812">Transmembrane</keyword>
<sequence>MHRKNRNTSLCYGFIFNLLVALCTIAFMCYFLYRFDTRLLSLERRLWDIQHDKGVSAVNRERLTLLKKGNRNKRRHFNRKNLVNRTFQHGFLSEHDSEKLHAK</sequence>
<dbReference type="AlphaFoldDB" id="A0AAU9XB51"/>
<feature type="transmembrane region" description="Helical" evidence="1">
    <location>
        <begin position="12"/>
        <end position="33"/>
    </location>
</feature>
<keyword evidence="1" id="KW-0472">Membrane</keyword>
<keyword evidence="1" id="KW-1133">Transmembrane helix</keyword>
<evidence type="ECO:0000313" key="2">
    <source>
        <dbReference type="EMBL" id="CAH3141216.1"/>
    </source>
</evidence>
<comment type="caution">
    <text evidence="2">The sequence shown here is derived from an EMBL/GenBank/DDBJ whole genome shotgun (WGS) entry which is preliminary data.</text>
</comment>
<name>A0AAU9XB51_9CNID</name>
<dbReference type="EMBL" id="CALNXJ010000035">
    <property type="protein sequence ID" value="CAH3141216.1"/>
    <property type="molecule type" value="Genomic_DNA"/>
</dbReference>